<sequence length="168" mass="18070">MRSPLAGVTFTAPFVRELPFLAMVNLRVGTFPHPLPGPNRVGTLDGRDVLWLGPDEWLVVGPPGDAPAIETLLHQALGDTHGSVVDVSANRTTLAVSGPHARDTLAKGCPLDLHPSVFGPGHCAQTLLARAQVVLRQVDADPTYHVLVRGSFAPYLAEWLADATREFW</sequence>
<proteinExistence type="predicted"/>
<reference evidence="1 2" key="1">
    <citation type="submission" date="2021-02" db="EMBL/GenBank/DDBJ databases">
        <title>Actinophytocola xerophila sp. nov., isolated from soil of cotton cropping field.</title>
        <authorList>
            <person name="Huang R."/>
            <person name="Chen X."/>
            <person name="Ge X."/>
            <person name="Liu W."/>
        </authorList>
    </citation>
    <scope>NUCLEOTIDE SEQUENCE [LARGE SCALE GENOMIC DNA]</scope>
    <source>
        <strain evidence="1 2">S1-96</strain>
    </source>
</reference>
<dbReference type="Pfam" id="PF04268">
    <property type="entry name" value="SoxG"/>
    <property type="match status" value="1"/>
</dbReference>
<keyword evidence="2" id="KW-1185">Reference proteome</keyword>
<dbReference type="Gene3D" id="3.30.70.1520">
    <property type="entry name" value="Heterotetrameric sarcosine oxidase"/>
    <property type="match status" value="1"/>
</dbReference>
<name>A0ABT2JAG9_9PSEU</name>
<evidence type="ECO:0000313" key="2">
    <source>
        <dbReference type="Proteomes" id="UP001156441"/>
    </source>
</evidence>
<dbReference type="InterPro" id="IPR007375">
    <property type="entry name" value="SoxG"/>
</dbReference>
<organism evidence="1 2">
    <name type="scientific">Actinophytocola gossypii</name>
    <dbReference type="NCBI Taxonomy" id="2812003"/>
    <lineage>
        <taxon>Bacteria</taxon>
        <taxon>Bacillati</taxon>
        <taxon>Actinomycetota</taxon>
        <taxon>Actinomycetes</taxon>
        <taxon>Pseudonocardiales</taxon>
        <taxon>Pseudonocardiaceae</taxon>
    </lineage>
</organism>
<protein>
    <submittedName>
        <fullName evidence="1">Sarcosine oxidase subunit gamma</fullName>
    </submittedName>
</protein>
<dbReference type="Proteomes" id="UP001156441">
    <property type="component" value="Unassembled WGS sequence"/>
</dbReference>
<dbReference type="EMBL" id="JAFFZE010000014">
    <property type="protein sequence ID" value="MCT2584847.1"/>
    <property type="molecule type" value="Genomic_DNA"/>
</dbReference>
<gene>
    <name evidence="1" type="ORF">JT362_17155</name>
</gene>
<dbReference type="SUPFAM" id="SSF103025">
    <property type="entry name" value="Folate-binding domain"/>
    <property type="match status" value="1"/>
</dbReference>
<dbReference type="InterPro" id="IPR027266">
    <property type="entry name" value="TrmE/GcvT-like"/>
</dbReference>
<comment type="caution">
    <text evidence="1">The sequence shown here is derived from an EMBL/GenBank/DDBJ whole genome shotgun (WGS) entry which is preliminary data.</text>
</comment>
<dbReference type="Gene3D" id="3.30.1360.120">
    <property type="entry name" value="Probable tRNA modification gtpase trme, domain 1"/>
    <property type="match status" value="1"/>
</dbReference>
<evidence type="ECO:0000313" key="1">
    <source>
        <dbReference type="EMBL" id="MCT2584847.1"/>
    </source>
</evidence>
<accession>A0ABT2JAG9</accession>